<evidence type="ECO:0000256" key="4">
    <source>
        <dbReference type="ARBA" id="ARBA00022475"/>
    </source>
</evidence>
<evidence type="ECO:0000256" key="13">
    <source>
        <dbReference type="SAM" id="Coils"/>
    </source>
</evidence>
<keyword evidence="4" id="KW-1003">Cell membrane</keyword>
<keyword evidence="12 14" id="KW-0472">Membrane</keyword>
<feature type="transmembrane region" description="Helical" evidence="14">
    <location>
        <begin position="294"/>
        <end position="312"/>
    </location>
</feature>
<keyword evidence="9 19" id="KW-0418">Kinase</keyword>
<keyword evidence="19" id="KW-0378">Hydrolase</keyword>
<dbReference type="Pfam" id="PF07730">
    <property type="entry name" value="HisKA_3"/>
    <property type="match status" value="1"/>
</dbReference>
<protein>
    <recommendedName>
        <fullName evidence="3">histidine kinase</fullName>
        <ecNumber evidence="3">2.7.13.3</ecNumber>
    </recommendedName>
</protein>
<evidence type="ECO:0000256" key="10">
    <source>
        <dbReference type="ARBA" id="ARBA00022840"/>
    </source>
</evidence>
<dbReference type="InterPro" id="IPR003660">
    <property type="entry name" value="HAMP_dom"/>
</dbReference>
<evidence type="ECO:0000256" key="1">
    <source>
        <dbReference type="ARBA" id="ARBA00000085"/>
    </source>
</evidence>
<dbReference type="GO" id="GO:0005886">
    <property type="term" value="C:plasma membrane"/>
    <property type="evidence" value="ECO:0007669"/>
    <property type="project" value="UniProtKB-SubCell"/>
</dbReference>
<dbReference type="InterPro" id="IPR036890">
    <property type="entry name" value="HATPase_C_sf"/>
</dbReference>
<dbReference type="PROSITE" id="PS50885">
    <property type="entry name" value="HAMP"/>
    <property type="match status" value="1"/>
</dbReference>
<dbReference type="InterPro" id="IPR005467">
    <property type="entry name" value="His_kinase_dom"/>
</dbReference>
<dbReference type="Gene3D" id="1.20.5.1930">
    <property type="match status" value="1"/>
</dbReference>
<feature type="domain" description="PAC" evidence="17">
    <location>
        <begin position="445"/>
        <end position="496"/>
    </location>
</feature>
<evidence type="ECO:0000259" key="17">
    <source>
        <dbReference type="PROSITE" id="PS50113"/>
    </source>
</evidence>
<evidence type="ECO:0000256" key="8">
    <source>
        <dbReference type="ARBA" id="ARBA00022741"/>
    </source>
</evidence>
<dbReference type="SMART" id="SM00387">
    <property type="entry name" value="HATPase_c"/>
    <property type="match status" value="1"/>
</dbReference>
<dbReference type="CDD" id="cd12914">
    <property type="entry name" value="PDC1_DGC_like"/>
    <property type="match status" value="1"/>
</dbReference>
<feature type="transmembrane region" description="Helical" evidence="14">
    <location>
        <begin position="14"/>
        <end position="37"/>
    </location>
</feature>
<dbReference type="SUPFAM" id="SSF55785">
    <property type="entry name" value="PYP-like sensor domain (PAS domain)"/>
    <property type="match status" value="1"/>
</dbReference>
<dbReference type="InterPro" id="IPR003594">
    <property type="entry name" value="HATPase_dom"/>
</dbReference>
<evidence type="ECO:0000259" key="18">
    <source>
        <dbReference type="PROSITE" id="PS50885"/>
    </source>
</evidence>
<dbReference type="GO" id="GO:0005524">
    <property type="term" value="F:ATP binding"/>
    <property type="evidence" value="ECO:0007669"/>
    <property type="project" value="UniProtKB-KW"/>
</dbReference>
<keyword evidence="5" id="KW-0597">Phosphoprotein</keyword>
<sequence>MVDFPRTISLKTRVLVLVSLLIIIGIWGLAAGTATVLQADLEKMVAQQLSGTLDYVSADLDHEIGSRINALNRLAAQLQPALPADPARLQRLLEQGSLSGLPFPVGVLCANRRGLVVAGVPPLGEGVGTSIGAQSYFREVMAGAAHAVGRPASGTSARGPVLTVAVPLKDAAGNMAGVLVGTSPASDQNLFGQLEQTKIGKTGYLIVASPRDKLIISSSDHSRILTSIPHKGVNPLFDRRVDEGFEGPGISVNSRGVEVLSLSRHMKSADWVVVAGIATSEAFAPIAALKHQVYLGALLISLAVATILYLVLRWQLAPLGVAAAAMRRMGGGDTALAPIAVARHDEIGELVSNFNTLVAERQQLFDALSASELKYRALVENIPDLIIRIGADNRCLYVSPSCRHYSRHPPEHYMGKTLAELRFPEQSTRFWTDLLADVFTSGQTCNCDMEIDTLIGVRVFNWQVYPELDESGRVISAVAVSRDITERKRAEQRIRELNLDLERRVAARTDELLVANQSLEEEIGERKLVESSALDFAARLQVMTRRYTGAQEAEKRRLARELHDRVSSSLTAVGLNLGLIARQLPPDAAEKVKERLSDTLALLKDTMLTAREISHDLHPSVLDYGGIVPALEDYGRKFFDHTGIAVQVSGEDPEIRLPAETEIALYRIAQEALTNCAKHAGASKVTISLNGDAERTSFAISDDGTGFDLNLLTRGRKTHGLGLLSMRERAEAIGGRLKLESAPGKGTRIHIEI</sequence>
<dbReference type="EMBL" id="MLJW01000081">
    <property type="protein sequence ID" value="OIR01716.1"/>
    <property type="molecule type" value="Genomic_DNA"/>
</dbReference>
<dbReference type="InterPro" id="IPR000014">
    <property type="entry name" value="PAS"/>
</dbReference>
<feature type="domain" description="HAMP" evidence="18">
    <location>
        <begin position="313"/>
        <end position="366"/>
    </location>
</feature>
<dbReference type="GO" id="GO:0000155">
    <property type="term" value="F:phosphorelay sensor kinase activity"/>
    <property type="evidence" value="ECO:0007669"/>
    <property type="project" value="InterPro"/>
</dbReference>
<feature type="coiled-coil region" evidence="13">
    <location>
        <begin position="480"/>
        <end position="507"/>
    </location>
</feature>
<dbReference type="InterPro" id="IPR000700">
    <property type="entry name" value="PAS-assoc_C"/>
</dbReference>
<comment type="catalytic activity">
    <reaction evidence="1">
        <text>ATP + protein L-histidine = ADP + protein N-phospho-L-histidine.</text>
        <dbReference type="EC" id="2.7.13.3"/>
    </reaction>
</comment>
<dbReference type="Gene3D" id="3.30.450.20">
    <property type="entry name" value="PAS domain"/>
    <property type="match status" value="2"/>
</dbReference>
<dbReference type="CDD" id="cd18774">
    <property type="entry name" value="PDC2_HK_sensor"/>
    <property type="match status" value="1"/>
</dbReference>
<keyword evidence="6 19" id="KW-0808">Transferase</keyword>
<keyword evidence="11 14" id="KW-1133">Transmembrane helix</keyword>
<dbReference type="PROSITE" id="PS50113">
    <property type="entry name" value="PAC"/>
    <property type="match status" value="1"/>
</dbReference>
<evidence type="ECO:0000256" key="7">
    <source>
        <dbReference type="ARBA" id="ARBA00022692"/>
    </source>
</evidence>
<evidence type="ECO:0000313" key="19">
    <source>
        <dbReference type="EMBL" id="OIR01716.1"/>
    </source>
</evidence>
<dbReference type="GO" id="GO:0016787">
    <property type="term" value="F:hydrolase activity"/>
    <property type="evidence" value="ECO:0007669"/>
    <property type="project" value="UniProtKB-KW"/>
</dbReference>
<evidence type="ECO:0000259" key="16">
    <source>
        <dbReference type="PROSITE" id="PS50112"/>
    </source>
</evidence>
<keyword evidence="10" id="KW-0067">ATP-binding</keyword>
<dbReference type="CDD" id="cd06225">
    <property type="entry name" value="HAMP"/>
    <property type="match status" value="1"/>
</dbReference>
<dbReference type="NCBIfam" id="TIGR00229">
    <property type="entry name" value="sensory_box"/>
    <property type="match status" value="1"/>
</dbReference>
<evidence type="ECO:0000256" key="12">
    <source>
        <dbReference type="ARBA" id="ARBA00023136"/>
    </source>
</evidence>
<dbReference type="PANTHER" id="PTHR24421:SF10">
    <property type="entry name" value="NITRATE_NITRITE SENSOR PROTEIN NARQ"/>
    <property type="match status" value="1"/>
</dbReference>
<keyword evidence="13" id="KW-0175">Coiled coil</keyword>
<dbReference type="Gene3D" id="6.10.340.10">
    <property type="match status" value="1"/>
</dbReference>
<evidence type="ECO:0000256" key="3">
    <source>
        <dbReference type="ARBA" id="ARBA00012438"/>
    </source>
</evidence>
<evidence type="ECO:0000256" key="5">
    <source>
        <dbReference type="ARBA" id="ARBA00022553"/>
    </source>
</evidence>
<evidence type="ECO:0000256" key="14">
    <source>
        <dbReference type="SAM" id="Phobius"/>
    </source>
</evidence>
<dbReference type="SUPFAM" id="SSF55874">
    <property type="entry name" value="ATPase domain of HSP90 chaperone/DNA topoisomerase II/histidine kinase"/>
    <property type="match status" value="1"/>
</dbReference>
<dbReference type="SUPFAM" id="SSF158472">
    <property type="entry name" value="HAMP domain-like"/>
    <property type="match status" value="1"/>
</dbReference>
<dbReference type="Pfam" id="PF02518">
    <property type="entry name" value="HATPase_c"/>
    <property type="match status" value="1"/>
</dbReference>
<dbReference type="InterPro" id="IPR011712">
    <property type="entry name" value="Sig_transdc_His_kin_sub3_dim/P"/>
</dbReference>
<comment type="subcellular location">
    <subcellularLocation>
        <location evidence="2">Cell membrane</location>
        <topology evidence="2">Multi-pass membrane protein</topology>
    </subcellularLocation>
</comment>
<comment type="caution">
    <text evidence="19">The sequence shown here is derived from an EMBL/GenBank/DDBJ whole genome shotgun (WGS) entry which is preliminary data.</text>
</comment>
<dbReference type="EC" id="2.7.13.3" evidence="3"/>
<keyword evidence="8" id="KW-0547">Nucleotide-binding</keyword>
<feature type="domain" description="PAS" evidence="16">
    <location>
        <begin position="371"/>
        <end position="425"/>
    </location>
</feature>
<keyword evidence="7 14" id="KW-0812">Transmembrane</keyword>
<evidence type="ECO:0000256" key="6">
    <source>
        <dbReference type="ARBA" id="ARBA00022679"/>
    </source>
</evidence>
<evidence type="ECO:0000256" key="11">
    <source>
        <dbReference type="ARBA" id="ARBA00022989"/>
    </source>
</evidence>
<dbReference type="Gene3D" id="3.30.565.10">
    <property type="entry name" value="Histidine kinase-like ATPase, C-terminal domain"/>
    <property type="match status" value="1"/>
</dbReference>
<evidence type="ECO:0000256" key="9">
    <source>
        <dbReference type="ARBA" id="ARBA00022777"/>
    </source>
</evidence>
<dbReference type="PANTHER" id="PTHR24421">
    <property type="entry name" value="NITRATE/NITRITE SENSOR PROTEIN NARX-RELATED"/>
    <property type="match status" value="1"/>
</dbReference>
<dbReference type="InterPro" id="IPR033479">
    <property type="entry name" value="dCache_1"/>
</dbReference>
<dbReference type="CDD" id="cd16917">
    <property type="entry name" value="HATPase_UhpB-NarQ-NarX-like"/>
    <property type="match status" value="1"/>
</dbReference>
<feature type="domain" description="Histidine kinase" evidence="15">
    <location>
        <begin position="665"/>
        <end position="753"/>
    </location>
</feature>
<dbReference type="InterPro" id="IPR035965">
    <property type="entry name" value="PAS-like_dom_sf"/>
</dbReference>
<name>A0A1J5SJ19_9ZZZZ</name>
<evidence type="ECO:0000256" key="2">
    <source>
        <dbReference type="ARBA" id="ARBA00004651"/>
    </source>
</evidence>
<dbReference type="SMART" id="SM00304">
    <property type="entry name" value="HAMP"/>
    <property type="match status" value="1"/>
</dbReference>
<dbReference type="PROSITE" id="PS50109">
    <property type="entry name" value="HIS_KIN"/>
    <property type="match status" value="1"/>
</dbReference>
<reference evidence="19" key="1">
    <citation type="submission" date="2016-10" db="EMBL/GenBank/DDBJ databases">
        <title>Sequence of Gallionella enrichment culture.</title>
        <authorList>
            <person name="Poehlein A."/>
            <person name="Muehling M."/>
            <person name="Daniel R."/>
        </authorList>
    </citation>
    <scope>NUCLEOTIDE SEQUENCE</scope>
</reference>
<dbReference type="Pfam" id="PF00672">
    <property type="entry name" value="HAMP"/>
    <property type="match status" value="1"/>
</dbReference>
<dbReference type="Pfam" id="PF08448">
    <property type="entry name" value="PAS_4"/>
    <property type="match status" value="1"/>
</dbReference>
<dbReference type="InterPro" id="IPR013656">
    <property type="entry name" value="PAS_4"/>
</dbReference>
<evidence type="ECO:0000259" key="15">
    <source>
        <dbReference type="PROSITE" id="PS50109"/>
    </source>
</evidence>
<dbReference type="InterPro" id="IPR050482">
    <property type="entry name" value="Sensor_HK_TwoCompSys"/>
</dbReference>
<dbReference type="CDD" id="cd00130">
    <property type="entry name" value="PAS"/>
    <property type="match status" value="1"/>
</dbReference>
<accession>A0A1J5SJ19</accession>
<proteinExistence type="predicted"/>
<dbReference type="GO" id="GO:0046983">
    <property type="term" value="F:protein dimerization activity"/>
    <property type="evidence" value="ECO:0007669"/>
    <property type="project" value="InterPro"/>
</dbReference>
<gene>
    <name evidence="19" type="primary">degS_12</name>
    <name evidence="19" type="ORF">GALL_162180</name>
</gene>
<dbReference type="Pfam" id="PF02743">
    <property type="entry name" value="dCache_1"/>
    <property type="match status" value="1"/>
</dbReference>
<dbReference type="SMART" id="SM00091">
    <property type="entry name" value="PAS"/>
    <property type="match status" value="1"/>
</dbReference>
<dbReference type="AlphaFoldDB" id="A0A1J5SJ19"/>
<organism evidence="19">
    <name type="scientific">mine drainage metagenome</name>
    <dbReference type="NCBI Taxonomy" id="410659"/>
    <lineage>
        <taxon>unclassified sequences</taxon>
        <taxon>metagenomes</taxon>
        <taxon>ecological metagenomes</taxon>
    </lineage>
</organism>
<dbReference type="PROSITE" id="PS50112">
    <property type="entry name" value="PAS"/>
    <property type="match status" value="1"/>
</dbReference>